<proteinExistence type="predicted"/>
<dbReference type="AlphaFoldDB" id="A0A0N5CB88"/>
<evidence type="ECO:0000313" key="1">
    <source>
        <dbReference type="Proteomes" id="UP000046392"/>
    </source>
</evidence>
<sequence length="243" mass="28064">MLFVASVLKDLITKNTENAGQYSNLRKNYIFEGPKYPYRDINILKNLSGDKSFVNNIITLYENKCNELVINNNEVIKKIKNDKMGEENEANDEDDCGSKGTGTYIDDNIWDELRRSVSSISTTSSCNKSYLYKWQPRFLETSISLSSLEKISSTNSSIEGHRKRKRKFYRKHYSEVESISSEDLDSISLSSRHSIKIKKGVIGKVVSKYNLIHGNNFNIEDEYIDDTYDDEGCFTHLEFHIFK</sequence>
<evidence type="ECO:0000313" key="2">
    <source>
        <dbReference type="WBParaSite" id="SPAL_0001515100.1"/>
    </source>
</evidence>
<dbReference type="Proteomes" id="UP000046392">
    <property type="component" value="Unplaced"/>
</dbReference>
<organism evidence="1 2">
    <name type="scientific">Strongyloides papillosus</name>
    <name type="common">Intestinal threadworm</name>
    <dbReference type="NCBI Taxonomy" id="174720"/>
    <lineage>
        <taxon>Eukaryota</taxon>
        <taxon>Metazoa</taxon>
        <taxon>Ecdysozoa</taxon>
        <taxon>Nematoda</taxon>
        <taxon>Chromadorea</taxon>
        <taxon>Rhabditida</taxon>
        <taxon>Tylenchina</taxon>
        <taxon>Panagrolaimomorpha</taxon>
        <taxon>Strongyloidoidea</taxon>
        <taxon>Strongyloididae</taxon>
        <taxon>Strongyloides</taxon>
    </lineage>
</organism>
<accession>A0A0N5CB88</accession>
<name>A0A0N5CB88_STREA</name>
<keyword evidence="1" id="KW-1185">Reference proteome</keyword>
<reference evidence="2" key="1">
    <citation type="submission" date="2017-02" db="UniProtKB">
        <authorList>
            <consortium name="WormBaseParasite"/>
        </authorList>
    </citation>
    <scope>IDENTIFICATION</scope>
</reference>
<protein>
    <submittedName>
        <fullName evidence="2">PIR Superfamily Protein</fullName>
    </submittedName>
</protein>
<dbReference type="WBParaSite" id="SPAL_0001515100.1">
    <property type="protein sequence ID" value="SPAL_0001515100.1"/>
    <property type="gene ID" value="SPAL_0001515100"/>
</dbReference>